<accession>A0A2X0PE51</accession>
<reference evidence="2" key="3">
    <citation type="submission" date="2018-05" db="EMBL/GenBank/DDBJ databases">
        <authorList>
            <person name="Lanie J.A."/>
            <person name="Ng W.-L."/>
            <person name="Kazmierczak K.M."/>
            <person name="Andrzejewski T.M."/>
            <person name="Davidsen T.M."/>
            <person name="Wayne K.J."/>
            <person name="Tettelin H."/>
            <person name="Glass J.I."/>
            <person name="Rusch D."/>
            <person name="Podicherti R."/>
            <person name="Tsui H.-C.T."/>
            <person name="Winkler M.E."/>
        </authorList>
    </citation>
    <scope>NUCLEOTIDE SEQUENCE</scope>
    <source>
        <strain evidence="2">Lactococcus lactis</strain>
    </source>
</reference>
<proteinExistence type="predicted"/>
<gene>
    <name evidence="1" type="ORF">AMHIJAGA_00936</name>
</gene>
<reference evidence="1" key="1">
    <citation type="submission" date="2018-01" db="EMBL/GenBank/DDBJ databases">
        <authorList>
            <person name="Gaut B.S."/>
            <person name="Morton B.R."/>
            <person name="Clegg M.T."/>
            <person name="Duvall M.R."/>
        </authorList>
    </citation>
    <scope>NUCLEOTIDE SEQUENCE</scope>
    <source>
        <strain evidence="1">Lactococcus lactis</strain>
    </source>
</reference>
<dbReference type="AlphaFoldDB" id="A0A2X0PE51"/>
<protein>
    <submittedName>
        <fullName evidence="1">Uncharacterized protein</fullName>
    </submittedName>
</protein>
<organism evidence="1">
    <name type="scientific">Lactococcus lactis</name>
    <dbReference type="NCBI Taxonomy" id="1358"/>
    <lineage>
        <taxon>Bacteria</taxon>
        <taxon>Bacillati</taxon>
        <taxon>Bacillota</taxon>
        <taxon>Bacilli</taxon>
        <taxon>Lactobacillales</taxon>
        <taxon>Streptococcaceae</taxon>
        <taxon>Lactococcus</taxon>
    </lineage>
</organism>
<sequence length="246" mass="28918">MSSKMIKEFAQEVNLDKKQLQNKLAYWKKKGKETWNFSDTFSDGVRILTKAEQERIYELLGIPIFRQVSDDSESLSEADSSFRSAHLKEKILLLEHQLLEIKSDKEYLKNQVLKGQNEKEELLQSNAELRILLQNTIKQNGTLQNSLSELTSENLKNKLSERSEITEEKRVQIPSEKASNFYFNSEFKKNNPEPISFEERYPEYKGFFSELFKYKKKRGSWSTAYRHSKRLAKLKKKNKKTISDDA</sequence>
<dbReference type="EMBL" id="OGTW01000029">
    <property type="protein sequence ID" value="SPB24620.1"/>
    <property type="molecule type" value="Genomic_DNA"/>
</dbReference>
<name>A0A2X0PE51_9LACT</name>
<dbReference type="RefSeq" id="WP_003132703.1">
    <property type="nucleotide sequence ID" value="NZ_OGTW02000029.1"/>
</dbReference>
<dbReference type="Proteomes" id="UP000279235">
    <property type="component" value="Unassembled WGS sequence"/>
</dbReference>
<evidence type="ECO:0000313" key="1">
    <source>
        <dbReference type="EMBL" id="SPB24620.1"/>
    </source>
</evidence>
<evidence type="ECO:0000313" key="3">
    <source>
        <dbReference type="Proteomes" id="UP000279235"/>
    </source>
</evidence>
<dbReference type="EMBL" id="OGTW02000029">
    <property type="protein sequence ID" value="SPS11003.1"/>
    <property type="molecule type" value="Genomic_DNA"/>
</dbReference>
<evidence type="ECO:0000313" key="2">
    <source>
        <dbReference type="EMBL" id="SPS11003.1"/>
    </source>
</evidence>
<reference evidence="3" key="2">
    <citation type="submission" date="2018-05" db="EMBL/GenBank/DDBJ databases">
        <authorList>
            <person name="Duru I."/>
        </authorList>
    </citation>
    <scope>NUCLEOTIDE SEQUENCE [LARGE SCALE GENOMIC DNA]</scope>
</reference>